<evidence type="ECO:0000256" key="7">
    <source>
        <dbReference type="ARBA" id="ARBA00023136"/>
    </source>
</evidence>
<dbReference type="PANTHER" id="PTHR21716:SF53">
    <property type="entry name" value="PERMEASE PERM-RELATED"/>
    <property type="match status" value="1"/>
</dbReference>
<comment type="similarity">
    <text evidence="2">Belongs to the autoinducer-2 exporter (AI-2E) (TC 2.A.86) family.</text>
</comment>
<accession>A0ABT0TLI2</accession>
<keyword evidence="10" id="KW-1185">Reference proteome</keyword>
<feature type="transmembrane region" description="Helical" evidence="8">
    <location>
        <begin position="231"/>
        <end position="254"/>
    </location>
</feature>
<keyword evidence="4" id="KW-1003">Cell membrane</keyword>
<keyword evidence="5 8" id="KW-0812">Transmembrane</keyword>
<evidence type="ECO:0000256" key="2">
    <source>
        <dbReference type="ARBA" id="ARBA00009773"/>
    </source>
</evidence>
<proteinExistence type="inferred from homology"/>
<evidence type="ECO:0000256" key="1">
    <source>
        <dbReference type="ARBA" id="ARBA00004651"/>
    </source>
</evidence>
<feature type="transmembrane region" description="Helical" evidence="8">
    <location>
        <begin position="300"/>
        <end position="323"/>
    </location>
</feature>
<evidence type="ECO:0000256" key="5">
    <source>
        <dbReference type="ARBA" id="ARBA00022692"/>
    </source>
</evidence>
<keyword evidence="7 8" id="KW-0472">Membrane</keyword>
<keyword evidence="3" id="KW-0813">Transport</keyword>
<evidence type="ECO:0000256" key="3">
    <source>
        <dbReference type="ARBA" id="ARBA00022448"/>
    </source>
</evidence>
<feature type="transmembrane region" description="Helical" evidence="8">
    <location>
        <begin position="62"/>
        <end position="83"/>
    </location>
</feature>
<evidence type="ECO:0000256" key="4">
    <source>
        <dbReference type="ARBA" id="ARBA00022475"/>
    </source>
</evidence>
<keyword evidence="6 8" id="KW-1133">Transmembrane helix</keyword>
<feature type="transmembrane region" description="Helical" evidence="8">
    <location>
        <begin position="266"/>
        <end position="288"/>
    </location>
</feature>
<reference evidence="9 10" key="1">
    <citation type="submission" date="2022-05" db="EMBL/GenBank/DDBJ databases">
        <title>Flavobacterium sp., isolated from activated sludge.</title>
        <authorList>
            <person name="Ran Q."/>
        </authorList>
    </citation>
    <scope>NUCLEOTIDE SEQUENCE [LARGE SCALE GENOMIC DNA]</scope>
    <source>
        <strain evidence="9 10">HXWNR70</strain>
    </source>
</reference>
<feature type="transmembrane region" description="Helical" evidence="8">
    <location>
        <begin position="36"/>
        <end position="55"/>
    </location>
</feature>
<sequence length="385" mass="43319">MKFTTPHPSAPLAYNLVSIIAIVFILYIMQPFLVPLFISLILSIMVYPIVQFLEVKLRFNRIISALTVLLILGIIIGILIWLISVQISDFVNKSDLYTNRLTALYDEIFQYLEAHFGINEKQLLSQSDIKFEALLKDNFSRIGNLLSSSTSILSDLFLIPIYIFFFLLYRNFFVEFIHKAFPEKNNKLLNIILDQIYDVQKSYLLGLFTVMLIVGLLNSIGLLVLGIENAFFFGFLAALLLLIPYIGIIIGSLLPAVVALATKDSVWYSVGVIGVFGFVQFLEGNFITPKITGSKVSVNAFVSILSLILFSMLWGTSGMILALPITASLKIIFDHTPSLRPYGFLIGEPTADHLRSKAWSRLKHWEELKKEKEAEDSNSSDPEAS</sequence>
<organism evidence="9 10">
    <name type="scientific">Flavobacterium luminosum</name>
    <dbReference type="NCBI Taxonomy" id="2949086"/>
    <lineage>
        <taxon>Bacteria</taxon>
        <taxon>Pseudomonadati</taxon>
        <taxon>Bacteroidota</taxon>
        <taxon>Flavobacteriia</taxon>
        <taxon>Flavobacteriales</taxon>
        <taxon>Flavobacteriaceae</taxon>
        <taxon>Flavobacterium</taxon>
    </lineage>
</organism>
<dbReference type="EMBL" id="JAMLJM010000002">
    <property type="protein sequence ID" value="MCL9808355.1"/>
    <property type="molecule type" value="Genomic_DNA"/>
</dbReference>
<dbReference type="Pfam" id="PF01594">
    <property type="entry name" value="AI-2E_transport"/>
    <property type="match status" value="1"/>
</dbReference>
<dbReference type="Proteomes" id="UP001317191">
    <property type="component" value="Unassembled WGS sequence"/>
</dbReference>
<evidence type="ECO:0000256" key="8">
    <source>
        <dbReference type="SAM" id="Phobius"/>
    </source>
</evidence>
<evidence type="ECO:0000313" key="9">
    <source>
        <dbReference type="EMBL" id="MCL9808355.1"/>
    </source>
</evidence>
<name>A0ABT0TLI2_9FLAO</name>
<evidence type="ECO:0000313" key="10">
    <source>
        <dbReference type="Proteomes" id="UP001317191"/>
    </source>
</evidence>
<feature type="transmembrane region" description="Helical" evidence="8">
    <location>
        <begin position="145"/>
        <end position="169"/>
    </location>
</feature>
<feature type="transmembrane region" description="Helical" evidence="8">
    <location>
        <begin position="12"/>
        <end position="30"/>
    </location>
</feature>
<gene>
    <name evidence="9" type="ORF">NAT50_03190</name>
</gene>
<feature type="transmembrane region" description="Helical" evidence="8">
    <location>
        <begin position="203"/>
        <end position="225"/>
    </location>
</feature>
<protein>
    <submittedName>
        <fullName evidence="9">AI-2E family transporter</fullName>
    </submittedName>
</protein>
<dbReference type="PANTHER" id="PTHR21716">
    <property type="entry name" value="TRANSMEMBRANE PROTEIN"/>
    <property type="match status" value="1"/>
</dbReference>
<dbReference type="RefSeq" id="WP_250591439.1">
    <property type="nucleotide sequence ID" value="NZ_JAMLJM010000002.1"/>
</dbReference>
<comment type="subcellular location">
    <subcellularLocation>
        <location evidence="1">Cell membrane</location>
        <topology evidence="1">Multi-pass membrane protein</topology>
    </subcellularLocation>
</comment>
<comment type="caution">
    <text evidence="9">The sequence shown here is derived from an EMBL/GenBank/DDBJ whole genome shotgun (WGS) entry which is preliminary data.</text>
</comment>
<dbReference type="InterPro" id="IPR002549">
    <property type="entry name" value="AI-2E-like"/>
</dbReference>
<evidence type="ECO:0000256" key="6">
    <source>
        <dbReference type="ARBA" id="ARBA00022989"/>
    </source>
</evidence>